<dbReference type="InterPro" id="IPR050879">
    <property type="entry name" value="Acyltransferase_3"/>
</dbReference>
<evidence type="ECO:0000256" key="1">
    <source>
        <dbReference type="SAM" id="MobiDB-lite"/>
    </source>
</evidence>
<protein>
    <submittedName>
        <fullName evidence="4">Acyltransferase</fullName>
    </submittedName>
</protein>
<dbReference type="PANTHER" id="PTHR23028">
    <property type="entry name" value="ACETYLTRANSFERASE"/>
    <property type="match status" value="1"/>
</dbReference>
<feature type="transmembrane region" description="Helical" evidence="2">
    <location>
        <begin position="58"/>
        <end position="76"/>
    </location>
</feature>
<feature type="transmembrane region" description="Helical" evidence="2">
    <location>
        <begin position="96"/>
        <end position="114"/>
    </location>
</feature>
<feature type="transmembrane region" description="Helical" evidence="2">
    <location>
        <begin position="191"/>
        <end position="210"/>
    </location>
</feature>
<evidence type="ECO:0000313" key="5">
    <source>
        <dbReference type="Proteomes" id="UP000294071"/>
    </source>
</evidence>
<dbReference type="PANTHER" id="PTHR23028:SF53">
    <property type="entry name" value="ACYL_TRANSF_3 DOMAIN-CONTAINING PROTEIN"/>
    <property type="match status" value="1"/>
</dbReference>
<reference evidence="4 5" key="1">
    <citation type="submission" date="2019-01" db="EMBL/GenBank/DDBJ databases">
        <title>Novel species of Nocardioides.</title>
        <authorList>
            <person name="Liu Q."/>
            <person name="Xin Y.-H."/>
        </authorList>
    </citation>
    <scope>NUCLEOTIDE SEQUENCE [LARGE SCALE GENOMIC DNA]</scope>
    <source>
        <strain evidence="4 5">CGMCC 4.6882</strain>
    </source>
</reference>
<feature type="domain" description="Acyltransferase 3" evidence="3">
    <location>
        <begin position="54"/>
        <end position="361"/>
    </location>
</feature>
<dbReference type="GO" id="GO:0009103">
    <property type="term" value="P:lipopolysaccharide biosynthetic process"/>
    <property type="evidence" value="ECO:0007669"/>
    <property type="project" value="TreeGrafter"/>
</dbReference>
<keyword evidence="4" id="KW-0808">Transferase</keyword>
<feature type="transmembrane region" description="Helical" evidence="2">
    <location>
        <begin position="248"/>
        <end position="265"/>
    </location>
</feature>
<proteinExistence type="predicted"/>
<keyword evidence="5" id="KW-1185">Reference proteome</keyword>
<organism evidence="4 5">
    <name type="scientific">Nocardioides oleivorans</name>
    <dbReference type="NCBI Taxonomy" id="273676"/>
    <lineage>
        <taxon>Bacteria</taxon>
        <taxon>Bacillati</taxon>
        <taxon>Actinomycetota</taxon>
        <taxon>Actinomycetes</taxon>
        <taxon>Propionibacteriales</taxon>
        <taxon>Nocardioidaceae</taxon>
        <taxon>Nocardioides</taxon>
    </lineage>
</organism>
<dbReference type="InterPro" id="IPR002656">
    <property type="entry name" value="Acyl_transf_3_dom"/>
</dbReference>
<dbReference type="OrthoDB" id="9796461at2"/>
<dbReference type="Pfam" id="PF01757">
    <property type="entry name" value="Acyl_transf_3"/>
    <property type="match status" value="1"/>
</dbReference>
<keyword evidence="2" id="KW-0812">Transmembrane</keyword>
<dbReference type="AlphaFoldDB" id="A0A4Q2RZC3"/>
<keyword evidence="2" id="KW-1133">Transmembrane helix</keyword>
<comment type="caution">
    <text evidence="4">The sequence shown here is derived from an EMBL/GenBank/DDBJ whole genome shotgun (WGS) entry which is preliminary data.</text>
</comment>
<evidence type="ECO:0000313" key="4">
    <source>
        <dbReference type="EMBL" id="RYB94660.1"/>
    </source>
</evidence>
<dbReference type="Proteomes" id="UP000294071">
    <property type="component" value="Unassembled WGS sequence"/>
</dbReference>
<dbReference type="EMBL" id="SDWT01000001">
    <property type="protein sequence ID" value="RYB94660.1"/>
    <property type="molecule type" value="Genomic_DNA"/>
</dbReference>
<keyword evidence="2" id="KW-0472">Membrane</keyword>
<accession>A0A4Q2RZC3</accession>
<name>A0A4Q2RZC3_9ACTN</name>
<keyword evidence="4" id="KW-0012">Acyltransferase</keyword>
<evidence type="ECO:0000259" key="3">
    <source>
        <dbReference type="Pfam" id="PF01757"/>
    </source>
</evidence>
<feature type="transmembrane region" description="Helical" evidence="2">
    <location>
        <begin position="347"/>
        <end position="367"/>
    </location>
</feature>
<evidence type="ECO:0000256" key="2">
    <source>
        <dbReference type="SAM" id="Phobius"/>
    </source>
</evidence>
<sequence>MGSKVVRLRPAPNTHREGSSHLARGLLAENAARPARSSIPSTVTLGEALARRDNALNFIRLVLAAGVIVGHSYQLADIAAPTMWLNPRLQEWALNGFFAVSGYLIAGSRVRLSFREFLERRARRILPGLWTVLVVVAFGFAPIISWLAGEGWDPVSSLTYVLRNLGVVVGQEFIDQTLTHAPGTPLWNGPLWTLSFEIGCYLAFGLFLGLRWVRRHGALVCAALLVGLMTAHPFLMEEPEIGLVWKNIVRLTSFFAAGVLCWFLRDRLPSRWSVVVACTVCLGVLSAVSDGQWYGQVFAAVALLTAGGLLPIRVGATNDISYGVYIYGWPVQQALADLGAAGLGIYAYQALSLLLVIPFAWASWVLVERRWLSRRRDALSVDVPQVAHHVSARAT</sequence>
<dbReference type="GO" id="GO:0016020">
    <property type="term" value="C:membrane"/>
    <property type="evidence" value="ECO:0007669"/>
    <property type="project" value="TreeGrafter"/>
</dbReference>
<feature type="transmembrane region" description="Helical" evidence="2">
    <location>
        <begin position="126"/>
        <end position="148"/>
    </location>
</feature>
<feature type="transmembrane region" description="Helical" evidence="2">
    <location>
        <begin position="272"/>
        <end position="288"/>
    </location>
</feature>
<feature type="region of interest" description="Disordered" evidence="1">
    <location>
        <begin position="1"/>
        <end position="21"/>
    </location>
</feature>
<dbReference type="GO" id="GO:0016747">
    <property type="term" value="F:acyltransferase activity, transferring groups other than amino-acyl groups"/>
    <property type="evidence" value="ECO:0007669"/>
    <property type="project" value="InterPro"/>
</dbReference>
<gene>
    <name evidence="4" type="ORF">EUA93_10085</name>
</gene>
<feature type="transmembrane region" description="Helical" evidence="2">
    <location>
        <begin position="217"/>
        <end position="236"/>
    </location>
</feature>